<organism evidence="8 9">
    <name type="scientific">Achromobacter denitrificans</name>
    <name type="common">Alcaligenes denitrificans</name>
    <dbReference type="NCBI Taxonomy" id="32002"/>
    <lineage>
        <taxon>Bacteria</taxon>
        <taxon>Pseudomonadati</taxon>
        <taxon>Pseudomonadota</taxon>
        <taxon>Betaproteobacteria</taxon>
        <taxon>Burkholderiales</taxon>
        <taxon>Alcaligenaceae</taxon>
        <taxon>Achromobacter</taxon>
    </lineage>
</organism>
<comment type="subcellular location">
    <subcellularLocation>
        <location evidence="1">Cell membrane</location>
        <topology evidence="1">Multi-pass membrane protein</topology>
    </subcellularLocation>
</comment>
<keyword evidence="3 6" id="KW-0812">Transmembrane</keyword>
<evidence type="ECO:0000256" key="2">
    <source>
        <dbReference type="ARBA" id="ARBA00022475"/>
    </source>
</evidence>
<feature type="transmembrane region" description="Helical" evidence="6">
    <location>
        <begin position="95"/>
        <end position="117"/>
    </location>
</feature>
<feature type="transmembrane region" description="Helical" evidence="6">
    <location>
        <begin position="42"/>
        <end position="62"/>
    </location>
</feature>
<feature type="transmembrane region" description="Helical" evidence="6">
    <location>
        <begin position="236"/>
        <end position="258"/>
    </location>
</feature>
<dbReference type="PANTHER" id="PTHR43124">
    <property type="entry name" value="PURINE EFFLUX PUMP PBUE"/>
    <property type="match status" value="1"/>
</dbReference>
<evidence type="ECO:0000256" key="1">
    <source>
        <dbReference type="ARBA" id="ARBA00004651"/>
    </source>
</evidence>
<dbReference type="SUPFAM" id="SSF103473">
    <property type="entry name" value="MFS general substrate transporter"/>
    <property type="match status" value="1"/>
</dbReference>
<feature type="transmembrane region" description="Helical" evidence="6">
    <location>
        <begin position="201"/>
        <end position="224"/>
    </location>
</feature>
<evidence type="ECO:0000256" key="5">
    <source>
        <dbReference type="ARBA" id="ARBA00023136"/>
    </source>
</evidence>
<gene>
    <name evidence="8" type="ORF">FOC81_14540</name>
</gene>
<accession>A0A6N0JLB2</accession>
<dbReference type="PANTHER" id="PTHR43124:SF8">
    <property type="entry name" value="INNER MEMBRANE TRANSPORT PROTEIN YDHP"/>
    <property type="match status" value="1"/>
</dbReference>
<reference evidence="8 9" key="1">
    <citation type="submission" date="2020-05" db="EMBL/GenBank/DDBJ databases">
        <title>FDA dAtabase for Regulatory Grade micrObial Sequences (FDA-ARGOS): Supporting development and validation of Infectious Disease Dx tests.</title>
        <authorList>
            <person name="Sproer C."/>
            <person name="Gronow S."/>
            <person name="Severitt S."/>
            <person name="Schroder I."/>
            <person name="Tallon L."/>
            <person name="Sadzewicz L."/>
            <person name="Zhao X."/>
            <person name="Vavikolanu K."/>
            <person name="Mehta A."/>
            <person name="Aluvathingal J."/>
            <person name="Nadendla S."/>
            <person name="Myers T."/>
            <person name="Yan Y."/>
            <person name="Sichtig H."/>
        </authorList>
    </citation>
    <scope>NUCLEOTIDE SEQUENCE [LARGE SCALE GENOMIC DNA]</scope>
    <source>
        <strain evidence="8 9">FDAARGOS_787</strain>
    </source>
</reference>
<feature type="transmembrane region" description="Helical" evidence="6">
    <location>
        <begin position="356"/>
        <end position="373"/>
    </location>
</feature>
<evidence type="ECO:0000256" key="3">
    <source>
        <dbReference type="ARBA" id="ARBA00022692"/>
    </source>
</evidence>
<name>A0A6N0JLB2_ACHDE</name>
<feature type="transmembrane region" description="Helical" evidence="6">
    <location>
        <begin position="129"/>
        <end position="154"/>
    </location>
</feature>
<feature type="transmembrane region" description="Helical" evidence="6">
    <location>
        <begin position="69"/>
        <end position="89"/>
    </location>
</feature>
<dbReference type="InterPro" id="IPR011701">
    <property type="entry name" value="MFS"/>
</dbReference>
<dbReference type="Proteomes" id="UP000509782">
    <property type="component" value="Chromosome"/>
</dbReference>
<feature type="transmembrane region" description="Helical" evidence="6">
    <location>
        <begin position="160"/>
        <end position="180"/>
    </location>
</feature>
<sequence length="400" mass="41422">MPLHLIALAAAAFGIGTSEFVIMGLLPNVAEDLRVGIDIAGLLITGYAMGVVIGAPIMAIVTAKLPRKAALIGLASTFVLGNLLCALAPSYGLLMAARVFTAFCHGAFFGLGAVVAADLVPRNQRASAIALMFTGLTLANVLGVPLGTALGQVAGWRSTFWVVSGIGLVAVAALAAWLPSRIPMQPGNILREFKVLRDARVVWPLAASVLASAALFCVLTYIAPLLREVTGVSERGVTGVLLLFGVALTIGSTLGGKLGDRNLEASLRRIFIGLLLVFLVLSQAIHSLVPMLLTTFVWGVLGFAVVPLLQTLIVDQAAEAPNLASTLNQGAFNLGNASGAWLGSLALDQGLPLTDLPWMSAGITLAVLLLTLWGTRYYGRHAGTTLAGQAGSLTPSRSDA</sequence>
<dbReference type="GO" id="GO:0022857">
    <property type="term" value="F:transmembrane transporter activity"/>
    <property type="evidence" value="ECO:0007669"/>
    <property type="project" value="InterPro"/>
</dbReference>
<dbReference type="InterPro" id="IPR050189">
    <property type="entry name" value="MFS_Efflux_Transporters"/>
</dbReference>
<keyword evidence="2" id="KW-1003">Cell membrane</keyword>
<feature type="domain" description="Major facilitator superfamily (MFS) profile" evidence="7">
    <location>
        <begin position="4"/>
        <end position="379"/>
    </location>
</feature>
<evidence type="ECO:0000313" key="9">
    <source>
        <dbReference type="Proteomes" id="UP000509782"/>
    </source>
</evidence>
<evidence type="ECO:0000256" key="4">
    <source>
        <dbReference type="ARBA" id="ARBA00022989"/>
    </source>
</evidence>
<dbReference type="GO" id="GO:0005886">
    <property type="term" value="C:plasma membrane"/>
    <property type="evidence" value="ECO:0007669"/>
    <property type="project" value="UniProtKB-SubCell"/>
</dbReference>
<proteinExistence type="predicted"/>
<dbReference type="EMBL" id="CP054569">
    <property type="protein sequence ID" value="QKQ47843.1"/>
    <property type="molecule type" value="Genomic_DNA"/>
</dbReference>
<dbReference type="Pfam" id="PF07690">
    <property type="entry name" value="MFS_1"/>
    <property type="match status" value="1"/>
</dbReference>
<evidence type="ECO:0000256" key="6">
    <source>
        <dbReference type="SAM" id="Phobius"/>
    </source>
</evidence>
<keyword evidence="5 6" id="KW-0472">Membrane</keyword>
<dbReference type="Gene3D" id="1.20.1250.20">
    <property type="entry name" value="MFS general substrate transporter like domains"/>
    <property type="match status" value="2"/>
</dbReference>
<protein>
    <submittedName>
        <fullName evidence="8">MFS transporter</fullName>
    </submittedName>
</protein>
<dbReference type="CDD" id="cd17324">
    <property type="entry name" value="MFS_NepI_like"/>
    <property type="match status" value="1"/>
</dbReference>
<feature type="transmembrane region" description="Helical" evidence="6">
    <location>
        <begin position="270"/>
        <end position="289"/>
    </location>
</feature>
<dbReference type="InterPro" id="IPR020846">
    <property type="entry name" value="MFS_dom"/>
</dbReference>
<dbReference type="InterPro" id="IPR036259">
    <property type="entry name" value="MFS_trans_sf"/>
</dbReference>
<evidence type="ECO:0000259" key="7">
    <source>
        <dbReference type="PROSITE" id="PS50850"/>
    </source>
</evidence>
<dbReference type="AlphaFoldDB" id="A0A6N0JLB2"/>
<dbReference type="PROSITE" id="PS50850">
    <property type="entry name" value="MFS"/>
    <property type="match status" value="1"/>
</dbReference>
<keyword evidence="4 6" id="KW-1133">Transmembrane helix</keyword>
<dbReference type="RefSeq" id="WP_174716483.1">
    <property type="nucleotide sequence ID" value="NZ_CP054569.1"/>
</dbReference>
<evidence type="ECO:0000313" key="8">
    <source>
        <dbReference type="EMBL" id="QKQ47843.1"/>
    </source>
</evidence>